<protein>
    <submittedName>
        <fullName evidence="2">Uncharacterized protein</fullName>
    </submittedName>
</protein>
<evidence type="ECO:0000313" key="3">
    <source>
        <dbReference type="Proteomes" id="UP000887013"/>
    </source>
</evidence>
<proteinExistence type="predicted"/>
<reference evidence="2" key="1">
    <citation type="submission" date="2020-08" db="EMBL/GenBank/DDBJ databases">
        <title>Multicomponent nature underlies the extraordinary mechanical properties of spider dragline silk.</title>
        <authorList>
            <person name="Kono N."/>
            <person name="Nakamura H."/>
            <person name="Mori M."/>
            <person name="Yoshida Y."/>
            <person name="Ohtoshi R."/>
            <person name="Malay A.D."/>
            <person name="Moran D.A.P."/>
            <person name="Tomita M."/>
            <person name="Numata K."/>
            <person name="Arakawa K."/>
        </authorList>
    </citation>
    <scope>NUCLEOTIDE SEQUENCE</scope>
</reference>
<dbReference type="EMBL" id="BMAW01069036">
    <property type="protein sequence ID" value="GFT67046.1"/>
    <property type="molecule type" value="Genomic_DNA"/>
</dbReference>
<keyword evidence="3" id="KW-1185">Reference proteome</keyword>
<feature type="region of interest" description="Disordered" evidence="1">
    <location>
        <begin position="1"/>
        <end position="23"/>
    </location>
</feature>
<sequence>MQVSNLAIQTSGKGEQPFFKKGNHNSLANDDHDIFLPNESLLDTVGRVSLWHLADVGSSFLVSSSSLEG</sequence>
<name>A0A8X6PES0_NEPPI</name>
<dbReference type="AlphaFoldDB" id="A0A8X6PES0"/>
<accession>A0A8X6PES0</accession>
<dbReference type="Proteomes" id="UP000887013">
    <property type="component" value="Unassembled WGS sequence"/>
</dbReference>
<organism evidence="2 3">
    <name type="scientific">Nephila pilipes</name>
    <name type="common">Giant wood spider</name>
    <name type="synonym">Nephila maculata</name>
    <dbReference type="NCBI Taxonomy" id="299642"/>
    <lineage>
        <taxon>Eukaryota</taxon>
        <taxon>Metazoa</taxon>
        <taxon>Ecdysozoa</taxon>
        <taxon>Arthropoda</taxon>
        <taxon>Chelicerata</taxon>
        <taxon>Arachnida</taxon>
        <taxon>Araneae</taxon>
        <taxon>Araneomorphae</taxon>
        <taxon>Entelegynae</taxon>
        <taxon>Araneoidea</taxon>
        <taxon>Nephilidae</taxon>
        <taxon>Nephila</taxon>
    </lineage>
</organism>
<evidence type="ECO:0000256" key="1">
    <source>
        <dbReference type="SAM" id="MobiDB-lite"/>
    </source>
</evidence>
<gene>
    <name evidence="2" type="ORF">NPIL_405501</name>
</gene>
<feature type="compositionally biased region" description="Polar residues" evidence="1">
    <location>
        <begin position="1"/>
        <end position="13"/>
    </location>
</feature>
<comment type="caution">
    <text evidence="2">The sequence shown here is derived from an EMBL/GenBank/DDBJ whole genome shotgun (WGS) entry which is preliminary data.</text>
</comment>
<evidence type="ECO:0000313" key="2">
    <source>
        <dbReference type="EMBL" id="GFT67046.1"/>
    </source>
</evidence>